<dbReference type="Proteomes" id="UP001331761">
    <property type="component" value="Unassembled WGS sequence"/>
</dbReference>
<gene>
    <name evidence="2" type="ORF">GCK32_022110</name>
</gene>
<evidence type="ECO:0000256" key="1">
    <source>
        <dbReference type="SAM" id="MobiDB-lite"/>
    </source>
</evidence>
<dbReference type="EMBL" id="WIXE01001906">
    <property type="protein sequence ID" value="KAK5985295.1"/>
    <property type="molecule type" value="Genomic_DNA"/>
</dbReference>
<dbReference type="AlphaFoldDB" id="A0AAN8G316"/>
<evidence type="ECO:0000313" key="3">
    <source>
        <dbReference type="Proteomes" id="UP001331761"/>
    </source>
</evidence>
<reference evidence="2 3" key="1">
    <citation type="submission" date="2019-10" db="EMBL/GenBank/DDBJ databases">
        <title>Assembly and Annotation for the nematode Trichostrongylus colubriformis.</title>
        <authorList>
            <person name="Martin J."/>
        </authorList>
    </citation>
    <scope>NUCLEOTIDE SEQUENCE [LARGE SCALE GENOMIC DNA]</scope>
    <source>
        <strain evidence="2">G859</strain>
        <tissue evidence="2">Whole worm</tissue>
    </source>
</reference>
<comment type="caution">
    <text evidence="2">The sequence shown here is derived from an EMBL/GenBank/DDBJ whole genome shotgun (WGS) entry which is preliminary data.</text>
</comment>
<proteinExistence type="predicted"/>
<feature type="non-terminal residue" evidence="2">
    <location>
        <position position="1"/>
    </location>
</feature>
<protein>
    <submittedName>
        <fullName evidence="2">Uncharacterized protein</fullName>
    </submittedName>
</protein>
<feature type="region of interest" description="Disordered" evidence="1">
    <location>
        <begin position="33"/>
        <end position="52"/>
    </location>
</feature>
<keyword evidence="3" id="KW-1185">Reference proteome</keyword>
<evidence type="ECO:0000313" key="2">
    <source>
        <dbReference type="EMBL" id="KAK5985295.1"/>
    </source>
</evidence>
<accession>A0AAN8G316</accession>
<feature type="compositionally biased region" description="Acidic residues" evidence="1">
    <location>
        <begin position="36"/>
        <end position="52"/>
    </location>
</feature>
<sequence>GDWKLSVNLVQGTKQLVGLRARSANDQWLTIKSLQEGEEDEQDPYDEDHDEL</sequence>
<organism evidence="2 3">
    <name type="scientific">Trichostrongylus colubriformis</name>
    <name type="common">Black scour worm</name>
    <dbReference type="NCBI Taxonomy" id="6319"/>
    <lineage>
        <taxon>Eukaryota</taxon>
        <taxon>Metazoa</taxon>
        <taxon>Ecdysozoa</taxon>
        <taxon>Nematoda</taxon>
        <taxon>Chromadorea</taxon>
        <taxon>Rhabditida</taxon>
        <taxon>Rhabditina</taxon>
        <taxon>Rhabditomorpha</taxon>
        <taxon>Strongyloidea</taxon>
        <taxon>Trichostrongylidae</taxon>
        <taxon>Trichostrongylus</taxon>
    </lineage>
</organism>
<name>A0AAN8G316_TRICO</name>